<sequence>MKPARTITGTVHLTGPVDQFTTRTVVRVSASRTTMSDAPAQPITIVVLAPHWPTTRLEGGIPFRLDNVPADATLSAYVGEGTGEQLKPGDLITMESYPLDPARSDGYQLVVKPI</sequence>
<dbReference type="AlphaFoldDB" id="A0A939GHE7"/>
<proteinExistence type="predicted"/>
<evidence type="ECO:0000313" key="2">
    <source>
        <dbReference type="Proteomes" id="UP000664034"/>
    </source>
</evidence>
<name>A0A939GHE7_9BACT</name>
<accession>A0A939GHE7</accession>
<protein>
    <submittedName>
        <fullName evidence="1">Uncharacterized protein</fullName>
    </submittedName>
</protein>
<evidence type="ECO:0000313" key="1">
    <source>
        <dbReference type="EMBL" id="MBO0936527.1"/>
    </source>
</evidence>
<gene>
    <name evidence="1" type="ORF">J2I47_08235</name>
</gene>
<dbReference type="EMBL" id="JAFMYV010000003">
    <property type="protein sequence ID" value="MBO0936527.1"/>
    <property type="molecule type" value="Genomic_DNA"/>
</dbReference>
<organism evidence="1 2">
    <name type="scientific">Fibrella rubiginis</name>
    <dbReference type="NCBI Taxonomy" id="2817060"/>
    <lineage>
        <taxon>Bacteria</taxon>
        <taxon>Pseudomonadati</taxon>
        <taxon>Bacteroidota</taxon>
        <taxon>Cytophagia</taxon>
        <taxon>Cytophagales</taxon>
        <taxon>Spirosomataceae</taxon>
        <taxon>Fibrella</taxon>
    </lineage>
</organism>
<keyword evidence="2" id="KW-1185">Reference proteome</keyword>
<dbReference type="Proteomes" id="UP000664034">
    <property type="component" value="Unassembled WGS sequence"/>
</dbReference>
<dbReference type="RefSeq" id="WP_207364084.1">
    <property type="nucleotide sequence ID" value="NZ_JAFMYV010000003.1"/>
</dbReference>
<reference evidence="1" key="1">
    <citation type="submission" date="2021-03" db="EMBL/GenBank/DDBJ databases">
        <title>Fibrella sp. HMF5335 genome sequencing and assembly.</title>
        <authorList>
            <person name="Kang H."/>
            <person name="Kim H."/>
            <person name="Bae S."/>
            <person name="Joh K."/>
        </authorList>
    </citation>
    <scope>NUCLEOTIDE SEQUENCE</scope>
    <source>
        <strain evidence="1">HMF5335</strain>
    </source>
</reference>
<comment type="caution">
    <text evidence="1">The sequence shown here is derived from an EMBL/GenBank/DDBJ whole genome shotgun (WGS) entry which is preliminary data.</text>
</comment>